<dbReference type="GO" id="GO:0009279">
    <property type="term" value="C:cell outer membrane"/>
    <property type="evidence" value="ECO:0007669"/>
    <property type="project" value="UniProtKB-SubCell"/>
</dbReference>
<feature type="chain" id="PRO_5003026656" description="Hemin receptor" evidence="8">
    <location>
        <begin position="22"/>
        <end position="520"/>
    </location>
</feature>
<dbReference type="PANTHER" id="PTHR35093:SF8">
    <property type="entry name" value="OUTER MEMBRANE PROTEIN NMB0088-RELATED"/>
    <property type="match status" value="1"/>
</dbReference>
<reference evidence="9 10" key="1">
    <citation type="submission" date="2009-10" db="EMBL/GenBank/DDBJ databases">
        <authorList>
            <person name="Qin X."/>
            <person name="Bachman B."/>
            <person name="Battles P."/>
            <person name="Bell A."/>
            <person name="Bess C."/>
            <person name="Bickham C."/>
            <person name="Chaboub L."/>
            <person name="Chen D."/>
            <person name="Coyle M."/>
            <person name="Deiros D.R."/>
            <person name="Dinh H."/>
            <person name="Forbes L."/>
            <person name="Fowler G."/>
            <person name="Francisco L."/>
            <person name="Fu Q."/>
            <person name="Gubbala S."/>
            <person name="Hale W."/>
            <person name="Han Y."/>
            <person name="Hemphill L."/>
            <person name="Highlander S.K."/>
            <person name="Hirani K."/>
            <person name="Hogues M."/>
            <person name="Jackson L."/>
            <person name="Jakkamsetti A."/>
            <person name="Javaid M."/>
            <person name="Jiang H."/>
            <person name="Korchina V."/>
            <person name="Kovar C."/>
            <person name="Lara F."/>
            <person name="Lee S."/>
            <person name="Mata R."/>
            <person name="Mathew T."/>
            <person name="Moen C."/>
            <person name="Morales K."/>
            <person name="Munidasa M."/>
            <person name="Nazareth L."/>
            <person name="Ngo R."/>
            <person name="Nguyen L."/>
            <person name="Okwuonu G."/>
            <person name="Ongeri F."/>
            <person name="Patil S."/>
            <person name="Petrosino J."/>
            <person name="Pham C."/>
            <person name="Pham P."/>
            <person name="Pu L.-L."/>
            <person name="Puazo M."/>
            <person name="Raj R."/>
            <person name="Reid J."/>
            <person name="Rouhana J."/>
            <person name="Saada N."/>
            <person name="Shang Y."/>
            <person name="Simmons D."/>
            <person name="Thornton R."/>
            <person name="Warren J."/>
            <person name="Weissenberger G."/>
            <person name="Zhang J."/>
            <person name="Zhang L."/>
            <person name="Zhou C."/>
            <person name="Zhu D."/>
            <person name="Muzny D."/>
            <person name="Worley K."/>
            <person name="Gibbs R."/>
        </authorList>
    </citation>
    <scope>NUCLEOTIDE SEQUENCE [LARGE SCALE GENOMIC DNA]</scope>
    <source>
        <strain evidence="9 10">DSM 17361</strain>
    </source>
</reference>
<protein>
    <recommendedName>
        <fullName evidence="11">Hemin receptor</fullName>
    </recommendedName>
</protein>
<evidence type="ECO:0000256" key="6">
    <source>
        <dbReference type="ARBA" id="ARBA00023136"/>
    </source>
</evidence>
<keyword evidence="4" id="KW-0812">Transmembrane</keyword>
<evidence type="ECO:0000256" key="7">
    <source>
        <dbReference type="ARBA" id="ARBA00023237"/>
    </source>
</evidence>
<dbReference type="Gene3D" id="2.40.160.60">
    <property type="entry name" value="Outer membrane protein transport protein (OMPP1/FadL/TodX)"/>
    <property type="match status" value="1"/>
</dbReference>
<feature type="signal peptide" evidence="8">
    <location>
        <begin position="1"/>
        <end position="21"/>
    </location>
</feature>
<dbReference type="EMBL" id="ACKS01000039">
    <property type="protein sequence ID" value="EFA44557.1"/>
    <property type="molecule type" value="Genomic_DNA"/>
</dbReference>
<keyword evidence="6" id="KW-0472">Membrane</keyword>
<dbReference type="SUPFAM" id="SSF56935">
    <property type="entry name" value="Porins"/>
    <property type="match status" value="1"/>
</dbReference>
<evidence type="ECO:0000313" key="10">
    <source>
        <dbReference type="Proteomes" id="UP000003160"/>
    </source>
</evidence>
<organism evidence="9 10">
    <name type="scientific">Hallella bergensis DSM 17361</name>
    <dbReference type="NCBI Taxonomy" id="585502"/>
    <lineage>
        <taxon>Bacteria</taxon>
        <taxon>Pseudomonadati</taxon>
        <taxon>Bacteroidota</taxon>
        <taxon>Bacteroidia</taxon>
        <taxon>Bacteroidales</taxon>
        <taxon>Prevotellaceae</taxon>
        <taxon>Hallella</taxon>
    </lineage>
</organism>
<dbReference type="PANTHER" id="PTHR35093">
    <property type="entry name" value="OUTER MEMBRANE PROTEIN NMB0088-RELATED"/>
    <property type="match status" value="1"/>
</dbReference>
<comment type="caution">
    <text evidence="9">The sequence shown here is derived from an EMBL/GenBank/DDBJ whole genome shotgun (WGS) entry which is preliminary data.</text>
</comment>
<evidence type="ECO:0000256" key="1">
    <source>
        <dbReference type="ARBA" id="ARBA00004571"/>
    </source>
</evidence>
<evidence type="ECO:0000256" key="5">
    <source>
        <dbReference type="ARBA" id="ARBA00022729"/>
    </source>
</evidence>
<evidence type="ECO:0000256" key="4">
    <source>
        <dbReference type="ARBA" id="ARBA00022692"/>
    </source>
</evidence>
<dbReference type="GO" id="GO:0015483">
    <property type="term" value="F:long-chain fatty acid transporting porin activity"/>
    <property type="evidence" value="ECO:0007669"/>
    <property type="project" value="TreeGrafter"/>
</dbReference>
<dbReference type="eggNOG" id="COG2067">
    <property type="taxonomic scope" value="Bacteria"/>
</dbReference>
<evidence type="ECO:0000256" key="8">
    <source>
        <dbReference type="SAM" id="SignalP"/>
    </source>
</evidence>
<dbReference type="AlphaFoldDB" id="D1PVI7"/>
<evidence type="ECO:0000256" key="3">
    <source>
        <dbReference type="ARBA" id="ARBA00022452"/>
    </source>
</evidence>
<keyword evidence="3" id="KW-1134">Transmembrane beta strand</keyword>
<name>D1PVI7_9BACT</name>
<comment type="similarity">
    <text evidence="2">Belongs to the OmpP1/FadL family.</text>
</comment>
<accession>D1PVI7</accession>
<gene>
    <name evidence="9" type="ORF">HMPREF0645_0972</name>
</gene>
<keyword evidence="5 8" id="KW-0732">Signal</keyword>
<comment type="subcellular location">
    <subcellularLocation>
        <location evidence="1">Cell outer membrane</location>
        <topology evidence="1">Multi-pass membrane protein</topology>
    </subcellularLocation>
</comment>
<evidence type="ECO:0000256" key="2">
    <source>
        <dbReference type="ARBA" id="ARBA00008163"/>
    </source>
</evidence>
<evidence type="ECO:0000313" key="9">
    <source>
        <dbReference type="EMBL" id="EFA44557.1"/>
    </source>
</evidence>
<proteinExistence type="inferred from homology"/>
<sequence>MMKTKYCMMAAVALMSVPLAAQETYQDTKLVENELNGTARYVGMGGAMEALGADVSTVATNPAGVGLFRSSQVSLSGGLISQQGETTTPSFNGISANINGNKTNPSFDQVGFIYAMPSGRNGYLNFAFNYRKSRNFDQIMTAASALTYASQNKLTALKYAGANDYNWNGVDANYVQLMTPIKDAQGKQTGMEYLDGTAYVFGQYQKGYIGEYSFNLSGNINDRVFLGLTMGLRDVNYRSNSYYTENLDHNAVSESWEDLRIDGSGFDVKAGVIFRPIETSPFRVGVYVHTPTWYDLSLSGANDITMSDPAGKVDKGQRATYDFKVYTPWKFGLSLGHTIGKQFALGATYEYADYSTIDNRVNDGEYYDYWTGGYYENSYSDGGMNDHTKATLKGVSTLKLGAEYKPLDNLAIRLGYNYQSPMFNKDGFRDGSISSAGSAYATSTDYTNWKSTNRVTCGFGYTVKHFFMDMAYQYSQTDGEFYPFMSYYSPSNNPKESNIADAVNVSHKRHQLLFTLGYRF</sequence>
<dbReference type="InterPro" id="IPR005017">
    <property type="entry name" value="OMPP1/FadL/TodX"/>
</dbReference>
<keyword evidence="7" id="KW-0998">Cell outer membrane</keyword>
<evidence type="ECO:0008006" key="11">
    <source>
        <dbReference type="Google" id="ProtNLM"/>
    </source>
</evidence>
<dbReference type="HOGENOM" id="CLU_034649_0_0_10"/>
<keyword evidence="10" id="KW-1185">Reference proteome</keyword>
<dbReference type="Proteomes" id="UP000003160">
    <property type="component" value="Unassembled WGS sequence"/>
</dbReference>